<dbReference type="PRINTS" id="PR00146">
    <property type="entry name" value="DHPICSNTHASE"/>
</dbReference>
<dbReference type="Pfam" id="PF00701">
    <property type="entry name" value="DHDPS"/>
    <property type="match status" value="1"/>
</dbReference>
<dbReference type="EMBL" id="JAPWIJ010000007">
    <property type="protein sequence ID" value="MCZ4520505.1"/>
    <property type="molecule type" value="Genomic_DNA"/>
</dbReference>
<dbReference type="PANTHER" id="PTHR42849:SF1">
    <property type="entry name" value="N-ACETYLNEURAMINATE LYASE"/>
    <property type="match status" value="1"/>
</dbReference>
<dbReference type="CDD" id="cd00408">
    <property type="entry name" value="DHDPS-like"/>
    <property type="match status" value="1"/>
</dbReference>
<dbReference type="Gene3D" id="3.20.20.70">
    <property type="entry name" value="Aldolase class I"/>
    <property type="match status" value="1"/>
</dbReference>
<organism evidence="2 3">
    <name type="scientific">Rhodococcus ruber</name>
    <dbReference type="NCBI Taxonomy" id="1830"/>
    <lineage>
        <taxon>Bacteria</taxon>
        <taxon>Bacillati</taxon>
        <taxon>Actinomycetota</taxon>
        <taxon>Actinomycetes</taxon>
        <taxon>Mycobacteriales</taxon>
        <taxon>Nocardiaceae</taxon>
        <taxon>Rhodococcus</taxon>
    </lineage>
</organism>
<dbReference type="InterPro" id="IPR002220">
    <property type="entry name" value="DapA-like"/>
</dbReference>
<dbReference type="SUPFAM" id="SSF51569">
    <property type="entry name" value="Aldolase"/>
    <property type="match status" value="1"/>
</dbReference>
<dbReference type="RefSeq" id="WP_269606861.1">
    <property type="nucleotide sequence ID" value="NZ_JAPWIJ010000007.1"/>
</dbReference>
<dbReference type="SMART" id="SM01130">
    <property type="entry name" value="DHDPS"/>
    <property type="match status" value="1"/>
</dbReference>
<proteinExistence type="predicted"/>
<reference evidence="2" key="1">
    <citation type="submission" date="2022-12" db="EMBL/GenBank/DDBJ databases">
        <authorList>
            <person name="Krivoruchko A.V."/>
            <person name="Elkin A."/>
        </authorList>
    </citation>
    <scope>NUCLEOTIDE SEQUENCE</scope>
    <source>
        <strain evidence="2">IEGM 1391</strain>
    </source>
</reference>
<protein>
    <submittedName>
        <fullName evidence="2">Dihydrodipicolinate synthase family protein</fullName>
    </submittedName>
</protein>
<dbReference type="InterPro" id="IPR013785">
    <property type="entry name" value="Aldolase_TIM"/>
</dbReference>
<accession>A0ABT4MKE2</accession>
<comment type="caution">
    <text evidence="2">The sequence shown here is derived from an EMBL/GenBank/DDBJ whole genome shotgun (WGS) entry which is preliminary data.</text>
</comment>
<sequence>MINAQRALGHETGVVAWGMVPTPFDCDGRLDAPSLRRIVRHLLDNGCDGLIALGVIAEPLTLTAAEKSEILETIESVAGGVPVVASVLALESGSFGTEFATLTAKARRSVSAVMIPVTASSAEGVRASVATAHEAAGVPVIVQDLPRFSGVEISPHHLAAALNESPECIAVKCEAMPTYERIEYLDRNTRVELISGFGGLGVVDDVIAGASAVAIGTTATREVATAIRLALVGRYHEAAAVVGRAATRIHYETQTGPNIAIRKHHWMQAGIIETDVVRPPTRRFEPALRKHAALYSCIVAGPDPDASGLGP</sequence>
<evidence type="ECO:0000313" key="2">
    <source>
        <dbReference type="EMBL" id="MCZ4520505.1"/>
    </source>
</evidence>
<keyword evidence="3" id="KW-1185">Reference proteome</keyword>
<evidence type="ECO:0000256" key="1">
    <source>
        <dbReference type="ARBA" id="ARBA00023239"/>
    </source>
</evidence>
<dbReference type="Proteomes" id="UP001081071">
    <property type="component" value="Unassembled WGS sequence"/>
</dbReference>
<keyword evidence="1" id="KW-0456">Lyase</keyword>
<dbReference type="PANTHER" id="PTHR42849">
    <property type="entry name" value="N-ACETYLNEURAMINATE LYASE"/>
    <property type="match status" value="1"/>
</dbReference>
<name>A0ABT4MKE2_9NOCA</name>
<evidence type="ECO:0000313" key="3">
    <source>
        <dbReference type="Proteomes" id="UP001081071"/>
    </source>
</evidence>
<gene>
    <name evidence="2" type="ORF">O4220_18495</name>
</gene>